<dbReference type="PANTHER" id="PTHR33295">
    <property type="entry name" value="ATPASE"/>
    <property type="match status" value="1"/>
</dbReference>
<dbReference type="Pfam" id="PF13635">
    <property type="entry name" value="DUF4143"/>
    <property type="match status" value="1"/>
</dbReference>
<evidence type="ECO:0000259" key="2">
    <source>
        <dbReference type="Pfam" id="PF13635"/>
    </source>
</evidence>
<reference evidence="3 4" key="1">
    <citation type="journal article" date="2019" name="Int. J. Syst. Evol. Microbiol.">
        <title>Bifidobacterium jacchi sp. nov., isolated from the faeces of a baby common marmoset (Callithrix jacchus).</title>
        <authorList>
            <person name="Modesto M."/>
            <person name="Watanabe K."/>
            <person name="Arita M."/>
            <person name="Satti M."/>
            <person name="Oki K."/>
            <person name="Sciavilla P."/>
            <person name="Patavino C."/>
            <person name="Camma C."/>
            <person name="Michelini S."/>
            <person name="Sgorbati B."/>
            <person name="Mattarelli P."/>
        </authorList>
    </citation>
    <scope>NUCLEOTIDE SEQUENCE [LARGE SCALE GENOMIC DNA]</scope>
    <source>
        <strain evidence="3 4">MRM 9.3</strain>
    </source>
</reference>
<dbReference type="OrthoDB" id="9804306at2"/>
<dbReference type="SUPFAM" id="SSF52540">
    <property type="entry name" value="P-loop containing nucleoside triphosphate hydrolases"/>
    <property type="match status" value="1"/>
</dbReference>
<feature type="domain" description="DUF4143" evidence="2">
    <location>
        <begin position="227"/>
        <end position="389"/>
    </location>
</feature>
<evidence type="ECO:0000313" key="3">
    <source>
        <dbReference type="EMBL" id="KAB5607416.1"/>
    </source>
</evidence>
<organism evidence="3 4">
    <name type="scientific">Bifidobacterium jacchi</name>
    <dbReference type="NCBI Taxonomy" id="2490545"/>
    <lineage>
        <taxon>Bacteria</taxon>
        <taxon>Bacillati</taxon>
        <taxon>Actinomycetota</taxon>
        <taxon>Actinomycetes</taxon>
        <taxon>Bifidobacteriales</taxon>
        <taxon>Bifidobacteriaceae</taxon>
        <taxon>Bifidobacterium</taxon>
    </lineage>
</organism>
<gene>
    <name evidence="3" type="ORF">EHS19_05045</name>
</gene>
<evidence type="ECO:0000313" key="4">
    <source>
        <dbReference type="Proteomes" id="UP000326336"/>
    </source>
</evidence>
<accession>A0A5N5RJC0</accession>
<dbReference type="InterPro" id="IPR027417">
    <property type="entry name" value="P-loop_NTPase"/>
</dbReference>
<dbReference type="EMBL" id="RQSP01000012">
    <property type="protein sequence ID" value="KAB5607416.1"/>
    <property type="molecule type" value="Genomic_DNA"/>
</dbReference>
<dbReference type="InterPro" id="IPR041682">
    <property type="entry name" value="AAA_14"/>
</dbReference>
<dbReference type="InterPro" id="IPR025420">
    <property type="entry name" value="DUF4143"/>
</dbReference>
<name>A0A5N5RJC0_9BIFI</name>
<dbReference type="RefSeq" id="WP_151916692.1">
    <property type="nucleotide sequence ID" value="NZ_RQSP01000012.1"/>
</dbReference>
<keyword evidence="4" id="KW-1185">Reference proteome</keyword>
<comment type="caution">
    <text evidence="3">The sequence shown here is derived from an EMBL/GenBank/DDBJ whole genome shotgun (WGS) entry which is preliminary data.</text>
</comment>
<feature type="domain" description="AAA" evidence="1">
    <location>
        <begin position="21"/>
        <end position="155"/>
    </location>
</feature>
<keyword evidence="3" id="KW-0067">ATP-binding</keyword>
<evidence type="ECO:0000259" key="1">
    <source>
        <dbReference type="Pfam" id="PF13173"/>
    </source>
</evidence>
<sequence length="459" mass="52445">MAYLKRKADARLDEWKADPGRKPLIIKGPRQVGKTETIRRFAAQHYESVVEINFVEEPQYRTITSDGYGADAIVRNISLIDPSKRFPAGKTLLFFDEMQEFPDIATALKFFKIDGRFDVICSGSMLGIGYTRIESNSVGYKTDYEMRSLDFEEFLWARGYGDDVIDDMLGHLITARPFSAAQMDVFSSLFLDYCTLGGMPEVVASYIEKGTFEGTLKMQRQLVLDYQEDIRKYAQGLDQARILNVFNHIPVQLARENKKFQISKVAHGARFKDYRGCVEWLETSGMVNVCYCMSYPELPLKGNYDENRFKLYFGDTGLFVAMLDDEASEDLRANRNLGVYKGALYESIVSEALKKQGYDLFYYKRENSTLEQDFFVRTRNHLVPVEVKAKNGTAKSLRTLIASDSYPDIRFGIKLTAGNIGSSEHVFTAPYFTTFLLRRLIRAYDDGHAPMLDNADRQP</sequence>
<proteinExistence type="predicted"/>
<dbReference type="PANTHER" id="PTHR33295:SF7">
    <property type="entry name" value="ATPASE"/>
    <property type="match status" value="1"/>
</dbReference>
<dbReference type="GO" id="GO:0005524">
    <property type="term" value="F:ATP binding"/>
    <property type="evidence" value="ECO:0007669"/>
    <property type="project" value="UniProtKB-KW"/>
</dbReference>
<protein>
    <submittedName>
        <fullName evidence="3">ATP-binding protein</fullName>
    </submittedName>
</protein>
<dbReference type="Pfam" id="PF13173">
    <property type="entry name" value="AAA_14"/>
    <property type="match status" value="1"/>
</dbReference>
<dbReference type="AlphaFoldDB" id="A0A5N5RJC0"/>
<keyword evidence="3" id="KW-0547">Nucleotide-binding</keyword>
<dbReference type="Proteomes" id="UP000326336">
    <property type="component" value="Unassembled WGS sequence"/>
</dbReference>